<keyword evidence="5" id="KW-0489">Methyltransferase</keyword>
<dbReference type="InterPro" id="IPR007269">
    <property type="entry name" value="ICMT_MeTrfase"/>
</dbReference>
<dbReference type="EC" id="2.1.1.100" evidence="5"/>
<keyword evidence="5" id="KW-0949">S-adenosyl-L-methionine</keyword>
<accession>A0A9W8M1F4</accession>
<dbReference type="PANTHER" id="PTHR12714">
    <property type="entry name" value="PROTEIN-S ISOPRENYLCYSTEINE O-METHYLTRANSFERASE"/>
    <property type="match status" value="1"/>
</dbReference>
<dbReference type="EMBL" id="JANBUW010000037">
    <property type="protein sequence ID" value="KAJ2850268.1"/>
    <property type="molecule type" value="Genomic_DNA"/>
</dbReference>
<sequence>MAIVSIYHMLEYLCVALYNPGYLEIDSFMFNPDVGNGYITAMGASLLEFWLEWWFGMAKGSSMKLAFFCKLVGLIMALAGQLMRTLAMVTAKTSFNHYVATRKEKSHRLITHGIYAWERHPSYRV</sequence>
<keyword evidence="5" id="KW-0808">Transferase</keyword>
<evidence type="ECO:0000256" key="5">
    <source>
        <dbReference type="RuleBase" id="RU362022"/>
    </source>
</evidence>
<dbReference type="PANTHER" id="PTHR12714:SF9">
    <property type="entry name" value="PROTEIN-S-ISOPRENYLCYSTEINE O-METHYLTRANSFERASE"/>
    <property type="match status" value="1"/>
</dbReference>
<comment type="caution">
    <text evidence="6">The sequence shown here is derived from an EMBL/GenBank/DDBJ whole genome shotgun (WGS) entry which is preliminary data.</text>
</comment>
<evidence type="ECO:0000313" key="7">
    <source>
        <dbReference type="Proteomes" id="UP001139887"/>
    </source>
</evidence>
<evidence type="ECO:0000256" key="2">
    <source>
        <dbReference type="ARBA" id="ARBA00022692"/>
    </source>
</evidence>
<proteinExistence type="inferred from homology"/>
<keyword evidence="5" id="KW-0256">Endoplasmic reticulum</keyword>
<comment type="similarity">
    <text evidence="5">Belongs to the class VI-like SAM-binding methyltransferase superfamily. Isoprenylcysteine carboxyl methyltransferase family.</text>
</comment>
<evidence type="ECO:0000313" key="6">
    <source>
        <dbReference type="EMBL" id="KAJ2850268.1"/>
    </source>
</evidence>
<comment type="caution">
    <text evidence="5">Lacks conserved residue(s) required for the propagation of feature annotation.</text>
</comment>
<gene>
    <name evidence="6" type="ORF">IWW36_002016</name>
</gene>
<feature type="transmembrane region" description="Helical" evidence="5">
    <location>
        <begin position="67"/>
        <end position="87"/>
    </location>
</feature>
<keyword evidence="2 5" id="KW-0812">Transmembrane</keyword>
<dbReference type="GO" id="GO:0032259">
    <property type="term" value="P:methylation"/>
    <property type="evidence" value="ECO:0007669"/>
    <property type="project" value="UniProtKB-KW"/>
</dbReference>
<dbReference type="GO" id="GO:0005789">
    <property type="term" value="C:endoplasmic reticulum membrane"/>
    <property type="evidence" value="ECO:0007669"/>
    <property type="project" value="UniProtKB-SubCell"/>
</dbReference>
<dbReference type="Pfam" id="PF04140">
    <property type="entry name" value="ICMT"/>
    <property type="match status" value="1"/>
</dbReference>
<comment type="subcellular location">
    <subcellularLocation>
        <location evidence="5">Endoplasmic reticulum membrane</location>
        <topology evidence="5">Multi-pass membrane protein</topology>
    </subcellularLocation>
    <subcellularLocation>
        <location evidence="1">Membrane</location>
        <topology evidence="1">Multi-pass membrane protein</topology>
    </subcellularLocation>
</comment>
<comment type="catalytic activity">
    <reaction evidence="5">
        <text>[protein]-C-terminal S-[(2E,6E)-farnesyl]-L-cysteine + S-adenosyl-L-methionine = [protein]-C-terminal S-[(2E,6E)-farnesyl]-L-cysteine methyl ester + S-adenosyl-L-homocysteine</text>
        <dbReference type="Rhea" id="RHEA:21672"/>
        <dbReference type="Rhea" id="RHEA-COMP:12125"/>
        <dbReference type="Rhea" id="RHEA-COMP:12126"/>
        <dbReference type="ChEBI" id="CHEBI:57856"/>
        <dbReference type="ChEBI" id="CHEBI:59789"/>
        <dbReference type="ChEBI" id="CHEBI:90510"/>
        <dbReference type="ChEBI" id="CHEBI:90511"/>
        <dbReference type="EC" id="2.1.1.100"/>
    </reaction>
</comment>
<organism evidence="6 7">
    <name type="scientific">Coemansia brasiliensis</name>
    <dbReference type="NCBI Taxonomy" id="2650707"/>
    <lineage>
        <taxon>Eukaryota</taxon>
        <taxon>Fungi</taxon>
        <taxon>Fungi incertae sedis</taxon>
        <taxon>Zoopagomycota</taxon>
        <taxon>Kickxellomycotina</taxon>
        <taxon>Kickxellomycetes</taxon>
        <taxon>Kickxellales</taxon>
        <taxon>Kickxellaceae</taxon>
        <taxon>Coemansia</taxon>
    </lineage>
</organism>
<protein>
    <recommendedName>
        <fullName evidence="5">Protein-S-isoprenylcysteine O-methyltransferase</fullName>
        <ecNumber evidence="5">2.1.1.100</ecNumber>
    </recommendedName>
</protein>
<keyword evidence="4 5" id="KW-0472">Membrane</keyword>
<dbReference type="Gene3D" id="1.20.120.1630">
    <property type="match status" value="1"/>
</dbReference>
<evidence type="ECO:0000256" key="3">
    <source>
        <dbReference type="ARBA" id="ARBA00022989"/>
    </source>
</evidence>
<keyword evidence="3 5" id="KW-1133">Transmembrane helix</keyword>
<dbReference type="OrthoDB" id="422086at2759"/>
<keyword evidence="7" id="KW-1185">Reference proteome</keyword>
<reference evidence="6" key="1">
    <citation type="submission" date="2022-07" db="EMBL/GenBank/DDBJ databases">
        <title>Phylogenomic reconstructions and comparative analyses of Kickxellomycotina fungi.</title>
        <authorList>
            <person name="Reynolds N.K."/>
            <person name="Stajich J.E."/>
            <person name="Barry K."/>
            <person name="Grigoriev I.V."/>
            <person name="Crous P."/>
            <person name="Smith M.E."/>
        </authorList>
    </citation>
    <scope>NUCLEOTIDE SEQUENCE</scope>
    <source>
        <strain evidence="6">NRRL 1566</strain>
    </source>
</reference>
<dbReference type="Proteomes" id="UP001139887">
    <property type="component" value="Unassembled WGS sequence"/>
</dbReference>
<name>A0A9W8M1F4_9FUNG</name>
<evidence type="ECO:0000256" key="4">
    <source>
        <dbReference type="ARBA" id="ARBA00023136"/>
    </source>
</evidence>
<evidence type="ECO:0000256" key="1">
    <source>
        <dbReference type="ARBA" id="ARBA00004141"/>
    </source>
</evidence>
<dbReference type="GO" id="GO:0004671">
    <property type="term" value="F:protein C-terminal S-isoprenylcysteine carboxyl O-methyltransferase activity"/>
    <property type="evidence" value="ECO:0007669"/>
    <property type="project" value="UniProtKB-EC"/>
</dbReference>
<dbReference type="AlphaFoldDB" id="A0A9W8M1F4"/>